<dbReference type="EMBL" id="JACSQK010000004">
    <property type="protein sequence ID" value="MBD7960736.1"/>
    <property type="molecule type" value="Genomic_DNA"/>
</dbReference>
<accession>A0ABR8SB78</accession>
<dbReference type="Pfam" id="PF03544">
    <property type="entry name" value="TonB_C"/>
    <property type="match status" value="1"/>
</dbReference>
<feature type="compositionally biased region" description="Basic and acidic residues" evidence="5">
    <location>
        <begin position="130"/>
        <end position="146"/>
    </location>
</feature>
<evidence type="ECO:0000256" key="3">
    <source>
        <dbReference type="ARBA" id="ARBA00022989"/>
    </source>
</evidence>
<feature type="domain" description="TonB C-terminal" evidence="7">
    <location>
        <begin position="207"/>
        <end position="275"/>
    </location>
</feature>
<reference evidence="8 9" key="1">
    <citation type="submission" date="2020-08" db="EMBL/GenBank/DDBJ databases">
        <title>A Genomic Blueprint of the Chicken Gut Microbiome.</title>
        <authorList>
            <person name="Gilroy R."/>
            <person name="Ravi A."/>
            <person name="Getino M."/>
            <person name="Pursley I."/>
            <person name="Horton D.L."/>
            <person name="Alikhan N.-F."/>
            <person name="Baker D."/>
            <person name="Gharbi K."/>
            <person name="Hall N."/>
            <person name="Watson M."/>
            <person name="Adriaenssens E.M."/>
            <person name="Foster-Nyarko E."/>
            <person name="Jarju S."/>
            <person name="Secka A."/>
            <person name="Antonio M."/>
            <person name="Oren A."/>
            <person name="Chaudhuri R."/>
            <person name="La Ragione R.M."/>
            <person name="Hildebrand F."/>
            <person name="Pallen M.J."/>
        </authorList>
    </citation>
    <scope>NUCLEOTIDE SEQUENCE [LARGE SCALE GENOMIC DNA]</scope>
    <source>
        <strain evidence="8 9">Sa2CVA6</strain>
    </source>
</reference>
<comment type="caution">
    <text evidence="8">The sequence shown here is derived from an EMBL/GenBank/DDBJ whole genome shotgun (WGS) entry which is preliminary data.</text>
</comment>
<protein>
    <submittedName>
        <fullName evidence="8">TonB family protein</fullName>
    </submittedName>
</protein>
<evidence type="ECO:0000256" key="5">
    <source>
        <dbReference type="SAM" id="MobiDB-lite"/>
    </source>
</evidence>
<keyword evidence="3 6" id="KW-1133">Transmembrane helix</keyword>
<evidence type="ECO:0000313" key="8">
    <source>
        <dbReference type="EMBL" id="MBD7960736.1"/>
    </source>
</evidence>
<keyword evidence="4 6" id="KW-0472">Membrane</keyword>
<name>A0ABR8SB78_9BURK</name>
<dbReference type="InterPro" id="IPR006260">
    <property type="entry name" value="TonB/TolA_C"/>
</dbReference>
<comment type="subcellular location">
    <subcellularLocation>
        <location evidence="1">Membrane</location>
        <topology evidence="1">Single-pass membrane protein</topology>
    </subcellularLocation>
</comment>
<evidence type="ECO:0000259" key="7">
    <source>
        <dbReference type="Pfam" id="PF03544"/>
    </source>
</evidence>
<evidence type="ECO:0000313" key="9">
    <source>
        <dbReference type="Proteomes" id="UP000634919"/>
    </source>
</evidence>
<evidence type="ECO:0000256" key="4">
    <source>
        <dbReference type="ARBA" id="ARBA00023136"/>
    </source>
</evidence>
<dbReference type="RefSeq" id="WP_191723132.1">
    <property type="nucleotide sequence ID" value="NZ_JACSQK010000004.1"/>
</dbReference>
<keyword evidence="9" id="KW-1185">Reference proteome</keyword>
<dbReference type="Proteomes" id="UP000634919">
    <property type="component" value="Unassembled WGS sequence"/>
</dbReference>
<dbReference type="NCBIfam" id="TIGR01352">
    <property type="entry name" value="tonB_Cterm"/>
    <property type="match status" value="1"/>
</dbReference>
<dbReference type="Gene3D" id="3.30.1150.10">
    <property type="match status" value="1"/>
</dbReference>
<organism evidence="8 9">
    <name type="scientific">Comamonas avium</name>
    <dbReference type="NCBI Taxonomy" id="2762231"/>
    <lineage>
        <taxon>Bacteria</taxon>
        <taxon>Pseudomonadati</taxon>
        <taxon>Pseudomonadota</taxon>
        <taxon>Betaproteobacteria</taxon>
        <taxon>Burkholderiales</taxon>
        <taxon>Comamonadaceae</taxon>
        <taxon>Comamonas</taxon>
    </lineage>
</organism>
<evidence type="ECO:0000256" key="6">
    <source>
        <dbReference type="SAM" id="Phobius"/>
    </source>
</evidence>
<keyword evidence="2 6" id="KW-0812">Transmembrane</keyword>
<evidence type="ECO:0000256" key="1">
    <source>
        <dbReference type="ARBA" id="ARBA00004167"/>
    </source>
</evidence>
<evidence type="ECO:0000256" key="2">
    <source>
        <dbReference type="ARBA" id="ARBA00022692"/>
    </source>
</evidence>
<feature type="region of interest" description="Disordered" evidence="5">
    <location>
        <begin position="121"/>
        <end position="146"/>
    </location>
</feature>
<dbReference type="InterPro" id="IPR037682">
    <property type="entry name" value="TonB_C"/>
</dbReference>
<dbReference type="SUPFAM" id="SSF74653">
    <property type="entry name" value="TolA/TonB C-terminal domain"/>
    <property type="match status" value="1"/>
</dbReference>
<proteinExistence type="predicted"/>
<feature type="transmembrane region" description="Helical" evidence="6">
    <location>
        <begin position="12"/>
        <end position="34"/>
    </location>
</feature>
<gene>
    <name evidence="8" type="ORF">H9646_09560</name>
</gene>
<sequence>MKLPAAFRSMSTLTLTLGVSIAIHAVLLTVRFVAPEQFNRVFQDTPLEVILVNAHTQERPEKAQAIAQAALAGGGDAAQGRATSPMPYSALTAIGDDFEERQKKLDSLQEQQAVMLTQVRKQLSSMPQFDPREAANKQDREQQDEKRKQLIKLLAEIEKRINEENARPKKRYISPATREEVYAVYYDGLRRKVEDKGTENFPEHAGKKLYGELVMVLTVNHDGRVVETEIVQGSGNRQLDTRAQAIARAAGPFGHFGPAMRARADQIAVVSRFNFTREQTLETNVR</sequence>